<reference evidence="2 3" key="1">
    <citation type="journal article" date="2015" name="Genome Announc.">
        <title>Expanding the biotechnology potential of lactobacilli through comparative genomics of 213 strains and associated genera.</title>
        <authorList>
            <person name="Sun Z."/>
            <person name="Harris H.M."/>
            <person name="McCann A."/>
            <person name="Guo C."/>
            <person name="Argimon S."/>
            <person name="Zhang W."/>
            <person name="Yang X."/>
            <person name="Jeffery I.B."/>
            <person name="Cooney J.C."/>
            <person name="Kagawa T.F."/>
            <person name="Liu W."/>
            <person name="Song Y."/>
            <person name="Salvetti E."/>
            <person name="Wrobel A."/>
            <person name="Rasinkangas P."/>
            <person name="Parkhill J."/>
            <person name="Rea M.C."/>
            <person name="O'Sullivan O."/>
            <person name="Ritari J."/>
            <person name="Douillard F.P."/>
            <person name="Paul Ross R."/>
            <person name="Yang R."/>
            <person name="Briner A.E."/>
            <person name="Felis G.E."/>
            <person name="de Vos W.M."/>
            <person name="Barrangou R."/>
            <person name="Klaenhammer T.R."/>
            <person name="Caufield P.W."/>
            <person name="Cui Y."/>
            <person name="Zhang H."/>
            <person name="O'Toole P.W."/>
        </authorList>
    </citation>
    <scope>NUCLEOTIDE SEQUENCE [LARGE SCALE GENOMIC DNA]</scope>
    <source>
        <strain evidence="2 3">DSM 15814</strain>
    </source>
</reference>
<evidence type="ECO:0000313" key="2">
    <source>
        <dbReference type="EMBL" id="KRL52505.1"/>
    </source>
</evidence>
<dbReference type="InterPro" id="IPR013321">
    <property type="entry name" value="Arc_rbn_hlx_hlx"/>
</dbReference>
<name>A0A0R1R724_9LACO</name>
<gene>
    <name evidence="2" type="ORF">FD35_GL001923</name>
</gene>
<dbReference type="EMBL" id="AZFF01000038">
    <property type="protein sequence ID" value="KRL52505.1"/>
    <property type="molecule type" value="Genomic_DNA"/>
</dbReference>
<dbReference type="InterPro" id="IPR007337">
    <property type="entry name" value="RelB/DinJ"/>
</dbReference>
<evidence type="ECO:0000313" key="3">
    <source>
        <dbReference type="Proteomes" id="UP000051999"/>
    </source>
</evidence>
<evidence type="ECO:0000256" key="1">
    <source>
        <dbReference type="SAM" id="MobiDB-lite"/>
    </source>
</evidence>
<dbReference type="AlphaFoldDB" id="A0A0R1R724"/>
<keyword evidence="3" id="KW-1185">Reference proteome</keyword>
<feature type="compositionally biased region" description="Basic and acidic residues" evidence="1">
    <location>
        <begin position="85"/>
        <end position="96"/>
    </location>
</feature>
<comment type="caution">
    <text evidence="2">The sequence shown here is derived from an EMBL/GenBank/DDBJ whole genome shotgun (WGS) entry which is preliminary data.</text>
</comment>
<dbReference type="Gene3D" id="1.10.1220.10">
    <property type="entry name" value="Met repressor-like"/>
    <property type="match status" value="1"/>
</dbReference>
<protein>
    <recommendedName>
        <fullName evidence="4">Addiction module antitoxin, RelB DinJ family</fullName>
    </recommendedName>
</protein>
<feature type="region of interest" description="Disordered" evidence="1">
    <location>
        <begin position="76"/>
        <end position="96"/>
    </location>
</feature>
<proteinExistence type="predicted"/>
<accession>A0A0R1R724</accession>
<dbReference type="PATRIC" id="fig|1114972.6.peg.1963"/>
<evidence type="ECO:0008006" key="4">
    <source>
        <dbReference type="Google" id="ProtNLM"/>
    </source>
</evidence>
<dbReference type="GO" id="GO:0006355">
    <property type="term" value="P:regulation of DNA-templated transcription"/>
    <property type="evidence" value="ECO:0007669"/>
    <property type="project" value="InterPro"/>
</dbReference>
<dbReference type="Pfam" id="PF04221">
    <property type="entry name" value="RelB"/>
    <property type="match status" value="1"/>
</dbReference>
<sequence length="96" mass="10610">MYAMNVATKEVKVQARVIPSVRDKANAVLQARGITMSQFIRTMVTSVAEGQLPEDFGIPNKQVMSSLLEVADDLNGSKPLPVAHSRQELERELNDE</sequence>
<dbReference type="STRING" id="1114972.FD35_GL001923"/>
<organism evidence="2 3">
    <name type="scientific">Furfurilactobacillus rossiae DSM 15814</name>
    <dbReference type="NCBI Taxonomy" id="1114972"/>
    <lineage>
        <taxon>Bacteria</taxon>
        <taxon>Bacillati</taxon>
        <taxon>Bacillota</taxon>
        <taxon>Bacilli</taxon>
        <taxon>Lactobacillales</taxon>
        <taxon>Lactobacillaceae</taxon>
        <taxon>Furfurilactobacillus</taxon>
    </lineage>
</organism>
<dbReference type="Proteomes" id="UP000051999">
    <property type="component" value="Unassembled WGS sequence"/>
</dbReference>
<dbReference type="eggNOG" id="ENOG502ZJM1">
    <property type="taxonomic scope" value="Bacteria"/>
</dbReference>